<keyword evidence="1" id="KW-0472">Membrane</keyword>
<dbReference type="Gene3D" id="3.40.190.10">
    <property type="entry name" value="Periplasmic binding protein-like II"/>
    <property type="match status" value="1"/>
</dbReference>
<proteinExistence type="predicted"/>
<evidence type="ECO:0000256" key="1">
    <source>
        <dbReference type="SAM" id="Phobius"/>
    </source>
</evidence>
<sequence length="262" mass="28943">MRNVIEANSCSSQPRTGALNGAAIRASLLYSRVVAILVVCSLLIACDDIRFPRDPEKTLETVLADREMTVAFADNPPWVTFHGEGPPQGIEVDLVRAFADELEVAIDWKRLGAFSALEGLERGNIDLAIGGFDRKDVTPVAGAAPSFVYFEEFFDVGARPATAGSDDLEGRKVYVPQDLPLTKIVENRGGIPVEAWSDAVDYAAGPRWLLETKGLLPTNIELHRAEHVMAVRQGESAWLMRLERFLRRETEDIGARLREIVR</sequence>
<evidence type="ECO:0000313" key="4">
    <source>
        <dbReference type="Proteomes" id="UP000199399"/>
    </source>
</evidence>
<gene>
    <name evidence="3" type="ORF">SAMN04489759_10717</name>
</gene>
<reference evidence="4" key="1">
    <citation type="submission" date="2016-10" db="EMBL/GenBank/DDBJ databases">
        <authorList>
            <person name="Varghese N."/>
            <person name="Submissions S."/>
        </authorList>
    </citation>
    <scope>NUCLEOTIDE SEQUENCE [LARGE SCALE GENOMIC DNA]</scope>
    <source>
        <strain evidence="4">DSM 16477</strain>
    </source>
</reference>
<dbReference type="STRING" id="218672.SAMN04489759_10717"/>
<name>A0A1G7TP79_9RHOB</name>
<keyword evidence="4" id="KW-1185">Reference proteome</keyword>
<evidence type="ECO:0000313" key="3">
    <source>
        <dbReference type="EMBL" id="SDG37148.1"/>
    </source>
</evidence>
<dbReference type="Proteomes" id="UP000199399">
    <property type="component" value="Unassembled WGS sequence"/>
</dbReference>
<protein>
    <submittedName>
        <fullName evidence="3">Extracellular solute-binding protein, family 3</fullName>
    </submittedName>
</protein>
<feature type="domain" description="Solute-binding protein family 3/N-terminal" evidence="2">
    <location>
        <begin position="69"/>
        <end position="134"/>
    </location>
</feature>
<keyword evidence="1" id="KW-1133">Transmembrane helix</keyword>
<evidence type="ECO:0000259" key="2">
    <source>
        <dbReference type="Pfam" id="PF00497"/>
    </source>
</evidence>
<keyword evidence="1" id="KW-0812">Transmembrane</keyword>
<dbReference type="Pfam" id="PF00497">
    <property type="entry name" value="SBP_bac_3"/>
    <property type="match status" value="1"/>
</dbReference>
<accession>A0A1G7TP79</accession>
<dbReference type="AlphaFoldDB" id="A0A1G7TP79"/>
<dbReference type="SUPFAM" id="SSF53850">
    <property type="entry name" value="Periplasmic binding protein-like II"/>
    <property type="match status" value="1"/>
</dbReference>
<dbReference type="InterPro" id="IPR001638">
    <property type="entry name" value="Solute-binding_3/MltF_N"/>
</dbReference>
<feature type="transmembrane region" description="Helical" evidence="1">
    <location>
        <begin position="29"/>
        <end position="46"/>
    </location>
</feature>
<dbReference type="EMBL" id="FNBP01000007">
    <property type="protein sequence ID" value="SDG37148.1"/>
    <property type="molecule type" value="Genomic_DNA"/>
</dbReference>
<organism evidence="3 4">
    <name type="scientific">Sulfitobacter delicatus</name>
    <dbReference type="NCBI Taxonomy" id="218672"/>
    <lineage>
        <taxon>Bacteria</taxon>
        <taxon>Pseudomonadati</taxon>
        <taxon>Pseudomonadota</taxon>
        <taxon>Alphaproteobacteria</taxon>
        <taxon>Rhodobacterales</taxon>
        <taxon>Roseobacteraceae</taxon>
        <taxon>Sulfitobacter</taxon>
    </lineage>
</organism>